<comment type="caution">
    <text evidence="3">The sequence shown here is derived from an EMBL/GenBank/DDBJ whole genome shotgun (WGS) entry which is preliminary data.</text>
</comment>
<feature type="transmembrane region" description="Helical" evidence="2">
    <location>
        <begin position="333"/>
        <end position="352"/>
    </location>
</feature>
<dbReference type="AlphaFoldDB" id="A0A3S5B1L2"/>
<feature type="compositionally biased region" description="Polar residues" evidence="1">
    <location>
        <begin position="67"/>
        <end position="79"/>
    </location>
</feature>
<evidence type="ECO:0000256" key="2">
    <source>
        <dbReference type="SAM" id="Phobius"/>
    </source>
</evidence>
<keyword evidence="2" id="KW-1133">Transmembrane helix</keyword>
<dbReference type="EMBL" id="CAAALY010256005">
    <property type="protein sequence ID" value="VEL37799.1"/>
    <property type="molecule type" value="Genomic_DNA"/>
</dbReference>
<organism evidence="3 4">
    <name type="scientific">Protopolystoma xenopodis</name>
    <dbReference type="NCBI Taxonomy" id="117903"/>
    <lineage>
        <taxon>Eukaryota</taxon>
        <taxon>Metazoa</taxon>
        <taxon>Spiralia</taxon>
        <taxon>Lophotrochozoa</taxon>
        <taxon>Platyhelminthes</taxon>
        <taxon>Monogenea</taxon>
        <taxon>Polyopisthocotylea</taxon>
        <taxon>Polystomatidea</taxon>
        <taxon>Polystomatidae</taxon>
        <taxon>Protopolystoma</taxon>
    </lineage>
</organism>
<reference evidence="3" key="1">
    <citation type="submission" date="2018-11" db="EMBL/GenBank/DDBJ databases">
        <authorList>
            <consortium name="Pathogen Informatics"/>
        </authorList>
    </citation>
    <scope>NUCLEOTIDE SEQUENCE</scope>
</reference>
<evidence type="ECO:0000256" key="1">
    <source>
        <dbReference type="SAM" id="MobiDB-lite"/>
    </source>
</evidence>
<name>A0A3S5B1L2_9PLAT</name>
<keyword evidence="2" id="KW-0472">Membrane</keyword>
<evidence type="ECO:0000313" key="3">
    <source>
        <dbReference type="EMBL" id="VEL37799.1"/>
    </source>
</evidence>
<proteinExistence type="predicted"/>
<dbReference type="Proteomes" id="UP000784294">
    <property type="component" value="Unassembled WGS sequence"/>
</dbReference>
<keyword evidence="4" id="KW-1185">Reference proteome</keyword>
<accession>A0A3S5B1L2</accession>
<evidence type="ECO:0000313" key="4">
    <source>
        <dbReference type="Proteomes" id="UP000784294"/>
    </source>
</evidence>
<gene>
    <name evidence="3" type="ORF">PXEA_LOCUS31239</name>
</gene>
<keyword evidence="2" id="KW-0812">Transmembrane</keyword>
<feature type="region of interest" description="Disordered" evidence="1">
    <location>
        <begin position="67"/>
        <end position="90"/>
    </location>
</feature>
<sequence>MSVLVCAHVRLCEVLPRRLRSHLFPSLSANRRDGSRGGADQITRPASDWVSLIAHFLRLHFTLNHHPPSQQASQPSAFNSAPPRFSVGGTSRLTTPSVHWPKSLFALVRSSTQWATCSVHTPTLLPSRPQRLAHRTHGIEGEKEVCFLGSHDLTASPHVWDPLHRRKTQNAKRKTVITSILPVQPSQSVYLAGEFGLFTFSHVNYIWQYSSFAPLPVTQPDLGQIKLAYLSSLVSFSLIYRPIYPHVYLYYLHLSLPLSFSSLVRQAVSPLISSSTLALSFLQPILPSLCVFLALHAALYSVQLTCLGIHTITRHLVGLNSPITQGFSIPLPLLMTISIGIFTADSLLLILIGRRTVRAASSTTGWGAFIPEQAEADCLIFELYTDRNSRHNRTHLLAYSRNLTLLRLMARRSGRIDLFGAVVLRYHFRQVVFRPETASRLRGRLAPARATCGSVGPHGRRVGGERYGGRLVGPGRWEGRANSGKESAAGHSAPMADALDARLCILVKSFNASSHSSSALKPKRATFIRCRVDF</sequence>
<protein>
    <submittedName>
        <fullName evidence="3">Uncharacterized protein</fullName>
    </submittedName>
</protein>